<keyword evidence="3" id="KW-1185">Reference proteome</keyword>
<gene>
    <name evidence="2" type="ORF">EGW08_004255</name>
</gene>
<name>A0A3S1HX95_ELYCH</name>
<evidence type="ECO:0000313" key="2">
    <source>
        <dbReference type="EMBL" id="RUS87977.1"/>
    </source>
</evidence>
<feature type="compositionally biased region" description="Polar residues" evidence="1">
    <location>
        <begin position="320"/>
        <end position="342"/>
    </location>
</feature>
<reference evidence="2 3" key="1">
    <citation type="submission" date="2019-01" db="EMBL/GenBank/DDBJ databases">
        <title>A draft genome assembly of the solar-powered sea slug Elysia chlorotica.</title>
        <authorList>
            <person name="Cai H."/>
            <person name="Li Q."/>
            <person name="Fang X."/>
            <person name="Li J."/>
            <person name="Curtis N.E."/>
            <person name="Altenburger A."/>
            <person name="Shibata T."/>
            <person name="Feng M."/>
            <person name="Maeda T."/>
            <person name="Schwartz J.A."/>
            <person name="Shigenobu S."/>
            <person name="Lundholm N."/>
            <person name="Nishiyama T."/>
            <person name="Yang H."/>
            <person name="Hasebe M."/>
            <person name="Li S."/>
            <person name="Pierce S.K."/>
            <person name="Wang J."/>
        </authorList>
    </citation>
    <scope>NUCLEOTIDE SEQUENCE [LARGE SCALE GENOMIC DNA]</scope>
    <source>
        <strain evidence="2">EC2010</strain>
        <tissue evidence="2">Whole organism of an adult</tissue>
    </source>
</reference>
<feature type="compositionally biased region" description="Polar residues" evidence="1">
    <location>
        <begin position="381"/>
        <end position="423"/>
    </location>
</feature>
<dbReference type="EMBL" id="RQTK01000095">
    <property type="protein sequence ID" value="RUS87977.1"/>
    <property type="molecule type" value="Genomic_DNA"/>
</dbReference>
<organism evidence="2 3">
    <name type="scientific">Elysia chlorotica</name>
    <name type="common">Eastern emerald elysia</name>
    <name type="synonym">Sea slug</name>
    <dbReference type="NCBI Taxonomy" id="188477"/>
    <lineage>
        <taxon>Eukaryota</taxon>
        <taxon>Metazoa</taxon>
        <taxon>Spiralia</taxon>
        <taxon>Lophotrochozoa</taxon>
        <taxon>Mollusca</taxon>
        <taxon>Gastropoda</taxon>
        <taxon>Heterobranchia</taxon>
        <taxon>Euthyneura</taxon>
        <taxon>Panpulmonata</taxon>
        <taxon>Sacoglossa</taxon>
        <taxon>Placobranchoidea</taxon>
        <taxon>Plakobranchidae</taxon>
        <taxon>Elysia</taxon>
    </lineage>
</organism>
<feature type="region of interest" description="Disordered" evidence="1">
    <location>
        <begin position="320"/>
        <end position="448"/>
    </location>
</feature>
<protein>
    <submittedName>
        <fullName evidence="2">Uncharacterized protein</fullName>
    </submittedName>
</protein>
<evidence type="ECO:0000256" key="1">
    <source>
        <dbReference type="SAM" id="MobiDB-lite"/>
    </source>
</evidence>
<feature type="compositionally biased region" description="Low complexity" evidence="1">
    <location>
        <begin position="496"/>
        <end position="506"/>
    </location>
</feature>
<dbReference type="AlphaFoldDB" id="A0A3S1HX95"/>
<comment type="caution">
    <text evidence="2">The sequence shown here is derived from an EMBL/GenBank/DDBJ whole genome shotgun (WGS) entry which is preliminary data.</text>
</comment>
<sequence length="558" mass="62180">MKRIEQFEAVVKGNNEKQSEILADCLNNIHSQQKENESLCKSLKNGMKDSEKRISTDVSKLVQKIESKMISQQKESCAKIKQLIETHSNDVCQAVTSDCLQRQDLDKWAATLENSLRKGFTDLLHFLDQNIEMKVKANKEQDGLKKQVKSAGTITEDLFLQRRSNSSGHLRSFDEIARPPNSHSSCNNLYYQSGTSDGIKKRDEITRAISAINIHQHPNKNVPPQTGRSNPYMMPGYPQADPNVLSRKVVNNGNVSSIQRTAYNGAHIDRNSYSGDRNSLQNSASLVVAPFVSPFRQAEQRFPYKMGPSPCAVVVPQKQSTAGQTFTGKENKAGSQIMSPSMTKAKGKKRKRCAYSKKKKSSSHKKCAIEGLPAFNKSPLPKSSRSQRTALQNTYSEPSRQASGPYNNQDYKSEKTNLTSQGLKAQERYKNSKATEAFDPYSFDEPDPKDYPANPLVKGCTPAVFARPQTRSKSGFFTGKEKIIGPPATPKIAKGSESPQSSPSVSVLNMTFQRKVRTPSRGLSSRVRPQNSSCYRFPSINWQMNMDTSSPRTLLSDM</sequence>
<dbReference type="Proteomes" id="UP000271974">
    <property type="component" value="Unassembled WGS sequence"/>
</dbReference>
<proteinExistence type="predicted"/>
<accession>A0A3S1HX95</accession>
<evidence type="ECO:0000313" key="3">
    <source>
        <dbReference type="Proteomes" id="UP000271974"/>
    </source>
</evidence>
<feature type="compositionally biased region" description="Basic residues" evidence="1">
    <location>
        <begin position="345"/>
        <end position="366"/>
    </location>
</feature>
<feature type="region of interest" description="Disordered" evidence="1">
    <location>
        <begin position="476"/>
        <end position="506"/>
    </location>
</feature>